<proteinExistence type="predicted"/>
<keyword evidence="2" id="KW-1185">Reference proteome</keyword>
<dbReference type="OrthoDB" id="7898081at2759"/>
<keyword evidence="1" id="KW-1133">Transmembrane helix</keyword>
<gene>
    <name evidence="3" type="primary">LOC117574923</name>
</gene>
<name>A0A9C6T0X7_DROAB</name>
<protein>
    <submittedName>
        <fullName evidence="3">Uncharacterized protein LOC117574923</fullName>
    </submittedName>
</protein>
<evidence type="ECO:0000256" key="1">
    <source>
        <dbReference type="SAM" id="Phobius"/>
    </source>
</evidence>
<keyword evidence="1" id="KW-0812">Transmembrane</keyword>
<feature type="transmembrane region" description="Helical" evidence="1">
    <location>
        <begin position="23"/>
        <end position="45"/>
    </location>
</feature>
<dbReference type="AlphaFoldDB" id="A0A9C6T0X7"/>
<dbReference type="GeneID" id="117574923"/>
<evidence type="ECO:0000313" key="3">
    <source>
        <dbReference type="RefSeq" id="XP_051862860.1"/>
    </source>
</evidence>
<dbReference type="RefSeq" id="XP_051862860.1">
    <property type="nucleotide sequence ID" value="XM_052006900.1"/>
</dbReference>
<sequence length="190" mass="21291">MPDELLLSCNCRELKQKGDVFDFLSISISLPLARAFWIFLGLLALHQAACRFVDEDQTVAPPCVSQTDTWGSPALNEFHLCASNVTYTITCSPNFYYVSNSTVAGCIPAALMDPQCIDVHLQPPVCTANNLWRMLRSNTLTGFYVCESVDAKPELYPCPDGKKFAENDEYSGCFDWEMWRKVSGCKTYTL</sequence>
<dbReference type="Proteomes" id="UP000515160">
    <property type="component" value="Chromosome 2R"/>
</dbReference>
<accession>A0A9C6T0X7</accession>
<keyword evidence="1" id="KW-0472">Membrane</keyword>
<reference evidence="3" key="1">
    <citation type="submission" date="2025-08" db="UniProtKB">
        <authorList>
            <consortium name="RefSeq"/>
        </authorList>
    </citation>
    <scope>IDENTIFICATION</scope>
    <source>
        <strain evidence="3">15112-1751.03</strain>
        <tissue evidence="3">Whole Adult</tissue>
    </source>
</reference>
<evidence type="ECO:0000313" key="2">
    <source>
        <dbReference type="Proteomes" id="UP000515160"/>
    </source>
</evidence>
<organism evidence="2 3">
    <name type="scientific">Drosophila albomicans</name>
    <name type="common">Fruit fly</name>
    <dbReference type="NCBI Taxonomy" id="7291"/>
    <lineage>
        <taxon>Eukaryota</taxon>
        <taxon>Metazoa</taxon>
        <taxon>Ecdysozoa</taxon>
        <taxon>Arthropoda</taxon>
        <taxon>Hexapoda</taxon>
        <taxon>Insecta</taxon>
        <taxon>Pterygota</taxon>
        <taxon>Neoptera</taxon>
        <taxon>Endopterygota</taxon>
        <taxon>Diptera</taxon>
        <taxon>Brachycera</taxon>
        <taxon>Muscomorpha</taxon>
        <taxon>Ephydroidea</taxon>
        <taxon>Drosophilidae</taxon>
        <taxon>Drosophila</taxon>
    </lineage>
</organism>